<dbReference type="GO" id="GO:0005886">
    <property type="term" value="C:plasma membrane"/>
    <property type="evidence" value="ECO:0007669"/>
    <property type="project" value="UniProtKB-SubCell"/>
</dbReference>
<evidence type="ECO:0000256" key="2">
    <source>
        <dbReference type="ARBA" id="ARBA00022448"/>
    </source>
</evidence>
<organism evidence="10 11">
    <name type="scientific">Mycetocola tolaasinivorans</name>
    <dbReference type="NCBI Taxonomy" id="76635"/>
    <lineage>
        <taxon>Bacteria</taxon>
        <taxon>Bacillati</taxon>
        <taxon>Actinomycetota</taxon>
        <taxon>Actinomycetes</taxon>
        <taxon>Micrococcales</taxon>
        <taxon>Microbacteriaceae</taxon>
        <taxon>Mycetocola</taxon>
    </lineage>
</organism>
<comment type="caution">
    <text evidence="10">The sequence shown here is derived from an EMBL/GenBank/DDBJ whole genome shotgun (WGS) entry which is preliminary data.</text>
</comment>
<dbReference type="AlphaFoldDB" id="A0A3L6ZYH9"/>
<dbReference type="SUPFAM" id="SSF161098">
    <property type="entry name" value="MetI-like"/>
    <property type="match status" value="1"/>
</dbReference>
<keyword evidence="5 7" id="KW-1133">Transmembrane helix</keyword>
<dbReference type="PANTHER" id="PTHR43163">
    <property type="entry name" value="DIPEPTIDE TRANSPORT SYSTEM PERMEASE PROTEIN DPPB-RELATED"/>
    <property type="match status" value="1"/>
</dbReference>
<feature type="domain" description="ABC transmembrane type-1" evidence="9">
    <location>
        <begin position="101"/>
        <end position="297"/>
    </location>
</feature>
<feature type="transmembrane region" description="Helical" evidence="7">
    <location>
        <begin position="278"/>
        <end position="299"/>
    </location>
</feature>
<evidence type="ECO:0000259" key="9">
    <source>
        <dbReference type="PROSITE" id="PS50928"/>
    </source>
</evidence>
<dbReference type="Pfam" id="PF19300">
    <property type="entry name" value="BPD_transp_1_N"/>
    <property type="match status" value="1"/>
</dbReference>
<feature type="transmembrane region" description="Helical" evidence="7">
    <location>
        <begin position="12"/>
        <end position="33"/>
    </location>
</feature>
<evidence type="ECO:0000256" key="1">
    <source>
        <dbReference type="ARBA" id="ARBA00004651"/>
    </source>
</evidence>
<dbReference type="PROSITE" id="PS50928">
    <property type="entry name" value="ABC_TM1"/>
    <property type="match status" value="1"/>
</dbReference>
<dbReference type="PANTHER" id="PTHR43163:SF6">
    <property type="entry name" value="DIPEPTIDE TRANSPORT SYSTEM PERMEASE PROTEIN DPPB-RELATED"/>
    <property type="match status" value="1"/>
</dbReference>
<keyword evidence="6 7" id="KW-0472">Membrane</keyword>
<name>A0A3L6ZYH9_9MICO</name>
<evidence type="ECO:0000313" key="10">
    <source>
        <dbReference type="EMBL" id="RLP72788.1"/>
    </source>
</evidence>
<protein>
    <submittedName>
        <fullName evidence="10">ABC transporter permease</fullName>
    </submittedName>
</protein>
<evidence type="ECO:0000256" key="3">
    <source>
        <dbReference type="ARBA" id="ARBA00022475"/>
    </source>
</evidence>
<keyword evidence="3" id="KW-1003">Cell membrane</keyword>
<evidence type="ECO:0000256" key="6">
    <source>
        <dbReference type="ARBA" id="ARBA00023136"/>
    </source>
</evidence>
<evidence type="ECO:0000256" key="4">
    <source>
        <dbReference type="ARBA" id="ARBA00022692"/>
    </source>
</evidence>
<dbReference type="Gene3D" id="1.10.3720.10">
    <property type="entry name" value="MetI-like"/>
    <property type="match status" value="1"/>
</dbReference>
<feature type="region of interest" description="Disordered" evidence="8">
    <location>
        <begin position="323"/>
        <end position="361"/>
    </location>
</feature>
<dbReference type="CDD" id="cd06261">
    <property type="entry name" value="TM_PBP2"/>
    <property type="match status" value="1"/>
</dbReference>
<feature type="transmembrane region" description="Helical" evidence="7">
    <location>
        <begin position="236"/>
        <end position="258"/>
    </location>
</feature>
<feature type="compositionally biased region" description="Polar residues" evidence="8">
    <location>
        <begin position="352"/>
        <end position="361"/>
    </location>
</feature>
<proteinExistence type="inferred from homology"/>
<comment type="subcellular location">
    <subcellularLocation>
        <location evidence="1 7">Cell membrane</location>
        <topology evidence="1 7">Multi-pass membrane protein</topology>
    </subcellularLocation>
</comment>
<keyword evidence="4 7" id="KW-0812">Transmembrane</keyword>
<reference evidence="10 11" key="1">
    <citation type="submission" date="2018-10" db="EMBL/GenBank/DDBJ databases">
        <authorList>
            <person name="Li J."/>
        </authorList>
    </citation>
    <scope>NUCLEOTIDE SEQUENCE [LARGE SCALE GENOMIC DNA]</scope>
    <source>
        <strain evidence="10 11">IF 016277</strain>
    </source>
</reference>
<dbReference type="OrthoDB" id="9778910at2"/>
<evidence type="ECO:0000256" key="8">
    <source>
        <dbReference type="SAM" id="MobiDB-lite"/>
    </source>
</evidence>
<feature type="transmembrane region" description="Helical" evidence="7">
    <location>
        <begin position="177"/>
        <end position="197"/>
    </location>
</feature>
<dbReference type="InterPro" id="IPR045621">
    <property type="entry name" value="BPD_transp_1_N"/>
</dbReference>
<accession>A0A3L6ZYH9</accession>
<dbReference type="InterPro" id="IPR000515">
    <property type="entry name" value="MetI-like"/>
</dbReference>
<feature type="transmembrane region" description="Helical" evidence="7">
    <location>
        <begin position="107"/>
        <end position="128"/>
    </location>
</feature>
<dbReference type="GO" id="GO:0071916">
    <property type="term" value="F:dipeptide transmembrane transporter activity"/>
    <property type="evidence" value="ECO:0007669"/>
    <property type="project" value="TreeGrafter"/>
</dbReference>
<dbReference type="Proteomes" id="UP000272503">
    <property type="component" value="Unassembled WGS sequence"/>
</dbReference>
<comment type="similarity">
    <text evidence="7">Belongs to the binding-protein-dependent transport system permease family.</text>
</comment>
<gene>
    <name evidence="10" type="ORF">D9V32_14985</name>
</gene>
<keyword evidence="2 7" id="KW-0813">Transport</keyword>
<evidence type="ECO:0000256" key="5">
    <source>
        <dbReference type="ARBA" id="ARBA00022989"/>
    </source>
</evidence>
<evidence type="ECO:0000256" key="7">
    <source>
        <dbReference type="RuleBase" id="RU363032"/>
    </source>
</evidence>
<dbReference type="Pfam" id="PF00528">
    <property type="entry name" value="BPD_transp_1"/>
    <property type="match status" value="1"/>
</dbReference>
<dbReference type="EMBL" id="RCUX01000016">
    <property type="protein sequence ID" value="RLP72788.1"/>
    <property type="molecule type" value="Genomic_DNA"/>
</dbReference>
<evidence type="ECO:0000313" key="11">
    <source>
        <dbReference type="Proteomes" id="UP000272503"/>
    </source>
</evidence>
<sequence length="361" mass="37480">MWAGARRVALRIGGAILVLWAAATVTFFAVRLIPGDPAQAFLGGPGSQASAEALARVRAENGFDLPLWQQYLGYLGRLLRGDLGTSYSLHAPVADVVGEQLLGTLELALWSLVIAWIIALGLALWSVAGGRVAAHVAAGIEMTAAVLPHFWLGSVLILLFATGLGWFPAIATPDARGIILPALTLAIPLAGFLAQLLREALQEAAAQPFVLTARARGESRVGVFARHTLRHAAGPAIGLTGWAFGSLMSGAVVVETIFARPGLGRTLVSAVQVRDVPLVIGLTLVAAAAYLVVSVLSDLAERALNPALRVSRDALVERALEAETPAAPGTFSTPGAFGTSGTSEPSGIFEQPETSGTEPRA</sequence>
<dbReference type="InterPro" id="IPR035906">
    <property type="entry name" value="MetI-like_sf"/>
</dbReference>
<feature type="transmembrane region" description="Helical" evidence="7">
    <location>
        <begin position="149"/>
        <end position="171"/>
    </location>
</feature>
<keyword evidence="11" id="KW-1185">Reference proteome</keyword>